<evidence type="ECO:0000313" key="3">
    <source>
        <dbReference type="EMBL" id="CAE0704957.1"/>
    </source>
</evidence>
<reference evidence="3" key="1">
    <citation type="submission" date="2021-01" db="EMBL/GenBank/DDBJ databases">
        <authorList>
            <person name="Corre E."/>
            <person name="Pelletier E."/>
            <person name="Niang G."/>
            <person name="Scheremetjew M."/>
            <person name="Finn R."/>
            <person name="Kale V."/>
            <person name="Holt S."/>
            <person name="Cochrane G."/>
            <person name="Meng A."/>
            <person name="Brown T."/>
            <person name="Cohen L."/>
        </authorList>
    </citation>
    <scope>NUCLEOTIDE SEQUENCE</scope>
    <source>
        <strain evidence="3">CCMP1756</strain>
    </source>
</reference>
<dbReference type="EMBL" id="CAKKNE010000002">
    <property type="protein sequence ID" value="CAH0368683.1"/>
    <property type="molecule type" value="Genomic_DNA"/>
</dbReference>
<evidence type="ECO:0000256" key="1">
    <source>
        <dbReference type="SAM" id="Phobius"/>
    </source>
</evidence>
<feature type="signal peptide" evidence="2">
    <location>
        <begin position="1"/>
        <end position="16"/>
    </location>
</feature>
<evidence type="ECO:0000256" key="2">
    <source>
        <dbReference type="SAM" id="SignalP"/>
    </source>
</evidence>
<evidence type="ECO:0000313" key="4">
    <source>
        <dbReference type="EMBL" id="CAH0368683.1"/>
    </source>
</evidence>
<reference evidence="4" key="2">
    <citation type="submission" date="2021-11" db="EMBL/GenBank/DDBJ databases">
        <authorList>
            <consortium name="Genoscope - CEA"/>
            <person name="William W."/>
        </authorList>
    </citation>
    <scope>NUCLEOTIDE SEQUENCE</scope>
</reference>
<keyword evidence="5" id="KW-1185">Reference proteome</keyword>
<keyword evidence="1" id="KW-0812">Transmembrane</keyword>
<feature type="transmembrane region" description="Helical" evidence="1">
    <location>
        <begin position="119"/>
        <end position="142"/>
    </location>
</feature>
<protein>
    <submittedName>
        <fullName evidence="3">Uncharacterized protein</fullName>
    </submittedName>
</protein>
<accession>A0A7S4A612</accession>
<dbReference type="Proteomes" id="UP000789595">
    <property type="component" value="Unassembled WGS sequence"/>
</dbReference>
<gene>
    <name evidence="3" type="ORF">PCAL00307_LOCUS20405</name>
    <name evidence="4" type="ORF">PECAL_2P17560</name>
</gene>
<dbReference type="EMBL" id="HBIW01023672">
    <property type="protein sequence ID" value="CAE0704957.1"/>
    <property type="molecule type" value="Transcribed_RNA"/>
</dbReference>
<feature type="chain" id="PRO_5036212289" evidence="2">
    <location>
        <begin position="17"/>
        <end position="149"/>
    </location>
</feature>
<proteinExistence type="predicted"/>
<dbReference type="AlphaFoldDB" id="A0A7S4A612"/>
<sequence length="149" mass="15957">MRRLLLPLLLASTTAAKSTYWKEVEAKKRRPAAAAYCPKRCFTTEASGDEKREVADLTCCSSAQGTIFELAAFVAATTETAVRGFSLGFGYVLVKATLRAADSDEGPRSGHDFGPAYRFARMAGLGVACSFVGLSMFVPVGLRLGHRLA</sequence>
<keyword evidence="1" id="KW-1133">Transmembrane helix</keyword>
<keyword evidence="1" id="KW-0472">Membrane</keyword>
<keyword evidence="2" id="KW-0732">Signal</keyword>
<organism evidence="3">
    <name type="scientific">Pelagomonas calceolata</name>
    <dbReference type="NCBI Taxonomy" id="35677"/>
    <lineage>
        <taxon>Eukaryota</taxon>
        <taxon>Sar</taxon>
        <taxon>Stramenopiles</taxon>
        <taxon>Ochrophyta</taxon>
        <taxon>Pelagophyceae</taxon>
        <taxon>Pelagomonadales</taxon>
        <taxon>Pelagomonadaceae</taxon>
        <taxon>Pelagomonas</taxon>
    </lineage>
</organism>
<evidence type="ECO:0000313" key="5">
    <source>
        <dbReference type="Proteomes" id="UP000789595"/>
    </source>
</evidence>
<name>A0A7S4A612_9STRA</name>